<comment type="caution">
    <text evidence="2">The sequence shown here is derived from an EMBL/GenBank/DDBJ whole genome shotgun (WGS) entry which is preliminary data.</text>
</comment>
<evidence type="ECO:0000313" key="3">
    <source>
        <dbReference type="Proteomes" id="UP000267585"/>
    </source>
</evidence>
<organism evidence="2 3">
    <name type="scientific">Arenibacter aquaticus</name>
    <dbReference type="NCBI Taxonomy" id="2489054"/>
    <lineage>
        <taxon>Bacteria</taxon>
        <taxon>Pseudomonadati</taxon>
        <taxon>Bacteroidota</taxon>
        <taxon>Flavobacteriia</taxon>
        <taxon>Flavobacteriales</taxon>
        <taxon>Flavobacteriaceae</taxon>
        <taxon>Arenibacter</taxon>
    </lineage>
</organism>
<accession>A0A3S0ADG7</accession>
<sequence>MSCCTTGLVLAVILTACSTSTIIVKEFKESPLSNKTAPNPTFVITTDDPNIRDSLMLGTIKTKHNTGDCNFRQVKHAAKSEAMKIGGNLLVITEHKLPNTLLNPCHRLKGNIYWVSKPEIYEKEILWSSKRKLEIGDFKASTKEKEFIAATNSYFGYTTSIQSKENMVVVEVDTYFDCESSYFKKNQNQAMVLDHEQLHFDITELYARKFVKRLHNEIVNFQDLVKNAERIGDEVNKELQSKQQEYDAAVYKDLSKQSFWNEWTATALKKLAPYKTKKLNKPYK</sequence>
<dbReference type="EMBL" id="RQPJ01000008">
    <property type="protein sequence ID" value="RTE53011.1"/>
    <property type="molecule type" value="Genomic_DNA"/>
</dbReference>
<proteinExistence type="predicted"/>
<name>A0A3S0ADG7_9FLAO</name>
<dbReference type="Pfam" id="PF06037">
    <property type="entry name" value="DUF922"/>
    <property type="match status" value="1"/>
</dbReference>
<evidence type="ECO:0000256" key="1">
    <source>
        <dbReference type="SAM" id="Coils"/>
    </source>
</evidence>
<protein>
    <recommendedName>
        <fullName evidence="4">DUF922 domain-containing protein</fullName>
    </recommendedName>
</protein>
<evidence type="ECO:0000313" key="2">
    <source>
        <dbReference type="EMBL" id="RTE53011.1"/>
    </source>
</evidence>
<dbReference type="RefSeq" id="WP_126162744.1">
    <property type="nucleotide sequence ID" value="NZ_RQPJ01000008.1"/>
</dbReference>
<dbReference type="InterPro" id="IPR010321">
    <property type="entry name" value="DUF922"/>
</dbReference>
<reference evidence="2 3" key="1">
    <citation type="submission" date="2018-11" db="EMBL/GenBank/DDBJ databases">
        <title>Arenibacter aquaticus sp.nov., a marine bacterium isolated from surface seawater in the South China Sea.</title>
        <authorList>
            <person name="Guo J."/>
            <person name="Sun J."/>
        </authorList>
    </citation>
    <scope>NUCLEOTIDE SEQUENCE [LARGE SCALE GENOMIC DNA]</scope>
    <source>
        <strain evidence="2 3">GUO666</strain>
    </source>
</reference>
<keyword evidence="1" id="KW-0175">Coiled coil</keyword>
<gene>
    <name evidence="2" type="ORF">EHW67_12570</name>
</gene>
<dbReference type="OrthoDB" id="5431540at2"/>
<dbReference type="AlphaFoldDB" id="A0A3S0ADG7"/>
<evidence type="ECO:0008006" key="4">
    <source>
        <dbReference type="Google" id="ProtNLM"/>
    </source>
</evidence>
<keyword evidence="3" id="KW-1185">Reference proteome</keyword>
<dbReference type="Proteomes" id="UP000267585">
    <property type="component" value="Unassembled WGS sequence"/>
</dbReference>
<feature type="coiled-coil region" evidence="1">
    <location>
        <begin position="211"/>
        <end position="245"/>
    </location>
</feature>